<reference evidence="1 2" key="1">
    <citation type="submission" date="2024-02" db="EMBL/GenBank/DDBJ databases">
        <title>Rhodopirellula caenicola NBRC 110016.</title>
        <authorList>
            <person name="Ichikawa N."/>
            <person name="Katano-Makiyama Y."/>
            <person name="Hidaka K."/>
        </authorList>
    </citation>
    <scope>NUCLEOTIDE SEQUENCE [LARGE SCALE GENOMIC DNA]</scope>
    <source>
        <strain evidence="1 2">NBRC 110016</strain>
    </source>
</reference>
<dbReference type="Proteomes" id="UP001416858">
    <property type="component" value="Unassembled WGS sequence"/>
</dbReference>
<organism evidence="1 2">
    <name type="scientific">Novipirellula caenicola</name>
    <dbReference type="NCBI Taxonomy" id="1536901"/>
    <lineage>
        <taxon>Bacteria</taxon>
        <taxon>Pseudomonadati</taxon>
        <taxon>Planctomycetota</taxon>
        <taxon>Planctomycetia</taxon>
        <taxon>Pirellulales</taxon>
        <taxon>Pirellulaceae</taxon>
        <taxon>Novipirellula</taxon>
    </lineage>
</organism>
<protein>
    <submittedName>
        <fullName evidence="1">Uncharacterized protein</fullName>
    </submittedName>
</protein>
<name>A0ABP9VSA9_9BACT</name>
<accession>A0ABP9VSA9</accession>
<proteinExistence type="predicted"/>
<comment type="caution">
    <text evidence="1">The sequence shown here is derived from an EMBL/GenBank/DDBJ whole genome shotgun (WGS) entry which is preliminary data.</text>
</comment>
<evidence type="ECO:0000313" key="2">
    <source>
        <dbReference type="Proteomes" id="UP001416858"/>
    </source>
</evidence>
<dbReference type="EMBL" id="BAABRO010000007">
    <property type="protein sequence ID" value="GAA5508049.1"/>
    <property type="molecule type" value="Genomic_DNA"/>
</dbReference>
<keyword evidence="2" id="KW-1185">Reference proteome</keyword>
<sequence>MLDFRSGAIANYRTFRNNLGKLATGGLAGSVDEIELRVSMMFVTQVSRRIRPGKPSA</sequence>
<gene>
    <name evidence="1" type="ORF">Rcae01_03510</name>
</gene>
<evidence type="ECO:0000313" key="1">
    <source>
        <dbReference type="EMBL" id="GAA5508049.1"/>
    </source>
</evidence>